<reference evidence="1" key="1">
    <citation type="journal article" date="2020" name="mSystems">
        <title>Genome- and Community-Level Interaction Insights into Carbon Utilization and Element Cycling Functions of Hydrothermarchaeota in Hydrothermal Sediment.</title>
        <authorList>
            <person name="Zhou Z."/>
            <person name="Liu Y."/>
            <person name="Xu W."/>
            <person name="Pan J."/>
            <person name="Luo Z.H."/>
            <person name="Li M."/>
        </authorList>
    </citation>
    <scope>NUCLEOTIDE SEQUENCE [LARGE SCALE GENOMIC DNA]</scope>
    <source>
        <strain evidence="1">SpSt-587</strain>
    </source>
</reference>
<dbReference type="InterPro" id="IPR003745">
    <property type="entry name" value="DUF166"/>
</dbReference>
<proteinExistence type="predicted"/>
<name>A0A7J3M023_ARCFL</name>
<dbReference type="EMBL" id="DSYZ01000023">
    <property type="protein sequence ID" value="HGT82306.1"/>
    <property type="molecule type" value="Genomic_DNA"/>
</dbReference>
<gene>
    <name evidence="1" type="ORF">ENT52_01035</name>
</gene>
<protein>
    <recommendedName>
        <fullName evidence="2">Thymidylate synthase</fullName>
    </recommendedName>
</protein>
<dbReference type="AlphaFoldDB" id="A0A7J3M023"/>
<organism evidence="1">
    <name type="scientific">Archaeoglobus fulgidus</name>
    <dbReference type="NCBI Taxonomy" id="2234"/>
    <lineage>
        <taxon>Archaea</taxon>
        <taxon>Methanobacteriati</taxon>
        <taxon>Methanobacteriota</taxon>
        <taxon>Archaeoglobi</taxon>
        <taxon>Archaeoglobales</taxon>
        <taxon>Archaeoglobaceae</taxon>
        <taxon>Archaeoglobus</taxon>
    </lineage>
</organism>
<accession>A0A7J3M023</accession>
<comment type="caution">
    <text evidence="1">The sequence shown here is derived from an EMBL/GenBank/DDBJ whole genome shotgun (WGS) entry which is preliminary data.</text>
</comment>
<sequence length="275" mass="31248">MFESELKIVVFHYGFFGERFIANLMNYPNSCPSYGACGINLCTQCKEKLYSFSKNIIASYSMVDPKTLPSFIENAEDFLPKFIPECDVSIAINLHADILSALPSKLEGKTSALIVPVEEPRWCASGLAKQIEEKCESLGIEFLAPKPFCNMRKTGKRIIDKFIEEFGIGYPEFEIEIVNGRGNVRILRSQPCGAAWFIGVKLRGFDFSEYTMRELWNTVSEAHHSYPCTASMERDMEYNETLLHVAGYIARHAVDKALHYEGDEEIPEHLKKIVF</sequence>
<evidence type="ECO:0008006" key="2">
    <source>
        <dbReference type="Google" id="ProtNLM"/>
    </source>
</evidence>
<evidence type="ECO:0000313" key="1">
    <source>
        <dbReference type="EMBL" id="HGT82306.1"/>
    </source>
</evidence>
<dbReference type="Pfam" id="PF02593">
    <property type="entry name" value="DUF166"/>
    <property type="match status" value="1"/>
</dbReference>